<dbReference type="EMBL" id="RQEV01000016">
    <property type="protein sequence ID" value="TGK15361.1"/>
    <property type="molecule type" value="Genomic_DNA"/>
</dbReference>
<name>A0A4R9GM82_9LEPT</name>
<feature type="transmembrane region" description="Helical" evidence="6">
    <location>
        <begin position="51"/>
        <end position="72"/>
    </location>
</feature>
<dbReference type="PANTHER" id="PTHR30213:SF0">
    <property type="entry name" value="UPF0761 MEMBRANE PROTEIN YIHY"/>
    <property type="match status" value="1"/>
</dbReference>
<comment type="caution">
    <text evidence="8">The sequence shown here is derived from an EMBL/GenBank/DDBJ whole genome shotgun (WGS) entry which is preliminary data.</text>
</comment>
<dbReference type="PANTHER" id="PTHR30213">
    <property type="entry name" value="INNER MEMBRANE PROTEIN YHJD"/>
    <property type="match status" value="1"/>
</dbReference>
<dbReference type="Pfam" id="PF03631">
    <property type="entry name" value="Virul_fac_BrkB"/>
    <property type="match status" value="2"/>
</dbReference>
<evidence type="ECO:0000256" key="6">
    <source>
        <dbReference type="SAM" id="Phobius"/>
    </source>
</evidence>
<feature type="domain" description="Photosynthesis system II assembly factor Ycf48/Hcf136-like" evidence="7">
    <location>
        <begin position="292"/>
        <end position="455"/>
    </location>
</feature>
<accession>A0A4R9GM82</accession>
<comment type="subcellular location">
    <subcellularLocation>
        <location evidence="1">Cell membrane</location>
        <topology evidence="1">Multi-pass membrane protein</topology>
    </subcellularLocation>
</comment>
<evidence type="ECO:0000256" key="5">
    <source>
        <dbReference type="ARBA" id="ARBA00023136"/>
    </source>
</evidence>
<organism evidence="8 9">
    <name type="scientific">Leptospira fluminis</name>
    <dbReference type="NCBI Taxonomy" id="2484979"/>
    <lineage>
        <taxon>Bacteria</taxon>
        <taxon>Pseudomonadati</taxon>
        <taxon>Spirochaetota</taxon>
        <taxon>Spirochaetia</taxon>
        <taxon>Leptospirales</taxon>
        <taxon>Leptospiraceae</taxon>
        <taxon>Leptospira</taxon>
    </lineage>
</organism>
<dbReference type="AlphaFoldDB" id="A0A4R9GM82"/>
<dbReference type="RefSeq" id="WP_135814454.1">
    <property type="nucleotide sequence ID" value="NZ_RQEV01000016.1"/>
</dbReference>
<feature type="transmembrane region" description="Helical" evidence="6">
    <location>
        <begin position="545"/>
        <end position="565"/>
    </location>
</feature>
<feature type="transmembrane region" description="Helical" evidence="6">
    <location>
        <begin position="515"/>
        <end position="533"/>
    </location>
</feature>
<reference evidence="8" key="1">
    <citation type="journal article" date="2019" name="PLoS Negl. Trop. Dis.">
        <title>Revisiting the worldwide diversity of Leptospira species in the environment.</title>
        <authorList>
            <person name="Vincent A.T."/>
            <person name="Schiettekatte O."/>
            <person name="Bourhy P."/>
            <person name="Veyrier F.J."/>
            <person name="Picardeau M."/>
        </authorList>
    </citation>
    <scope>NUCLEOTIDE SEQUENCE [LARGE SCALE GENOMIC DNA]</scope>
    <source>
        <strain evidence="8">SCS5</strain>
    </source>
</reference>
<dbReference type="SUPFAM" id="SSF110296">
    <property type="entry name" value="Oligoxyloglucan reducing end-specific cellobiohydrolase"/>
    <property type="match status" value="1"/>
</dbReference>
<evidence type="ECO:0000313" key="9">
    <source>
        <dbReference type="Proteomes" id="UP000297855"/>
    </source>
</evidence>
<evidence type="ECO:0000313" key="8">
    <source>
        <dbReference type="EMBL" id="TGK15361.1"/>
    </source>
</evidence>
<evidence type="ECO:0000259" key="7">
    <source>
        <dbReference type="Pfam" id="PF14870"/>
    </source>
</evidence>
<gene>
    <name evidence="8" type="ORF">EHO61_15350</name>
</gene>
<proteinExistence type="predicted"/>
<dbReference type="Pfam" id="PF14870">
    <property type="entry name" value="PSII_BNR"/>
    <property type="match status" value="1"/>
</dbReference>
<evidence type="ECO:0000256" key="3">
    <source>
        <dbReference type="ARBA" id="ARBA00022692"/>
    </source>
</evidence>
<keyword evidence="3 6" id="KW-0812">Transmembrane</keyword>
<feature type="transmembrane region" description="Helical" evidence="6">
    <location>
        <begin position="574"/>
        <end position="600"/>
    </location>
</feature>
<dbReference type="InterPro" id="IPR015943">
    <property type="entry name" value="WD40/YVTN_repeat-like_dom_sf"/>
</dbReference>
<feature type="transmembrane region" description="Helical" evidence="6">
    <location>
        <begin position="156"/>
        <end position="177"/>
    </location>
</feature>
<evidence type="ECO:0000256" key="4">
    <source>
        <dbReference type="ARBA" id="ARBA00022989"/>
    </source>
</evidence>
<keyword evidence="5 6" id="KW-0472">Membrane</keyword>
<keyword evidence="2" id="KW-1003">Cell membrane</keyword>
<feature type="transmembrane region" description="Helical" evidence="6">
    <location>
        <begin position="117"/>
        <end position="136"/>
    </location>
</feature>
<protein>
    <submittedName>
        <fullName evidence="8">YihY family inner membrane protein</fullName>
    </submittedName>
</protein>
<dbReference type="InterPro" id="IPR017039">
    <property type="entry name" value="Virul_fac_BrkB"/>
</dbReference>
<sequence length="750" mass="85114">MNSHPNHKYSRLFDYIPDSGILRKLNFSARVLASSAYRFVKDDCLMKASGISYTTIVSLIPMFTVALSLLTITSGLENRKEEIFDRINVFFLASNINLDINPYLETIGDLIDAARQIGTIGFVVLVFSATAVLRSLESAFNAIWRIEVSRSFLQKFVFYFFILSIGPLLIVIGQGLVERMTDFFRPPHYLSMDKEPDGKIWIVGENGSLFRLDKDLKADYSLNESDIDLENIRCLDSFGTRLDLCKKPELRHEEFIRVLVRDEKVYALSKKGLFLHRPLEGSVWSAIYFENVQFSDFEFVADGNFYFIFGNGEVLHFFNQGTSYKPVFPNTLKIRANRIYFPEFDQGYLVDDDGNVWKSEDGGLTWSANKISGQGLKDIHKIRPGELIAAGERGAVYKTADGGHTWKNLTHKRYTFRKVWSMENQESTDIFLLDSLGNILVSIDEGEHWNSFYVPAGGKVFASVLFDRSENGRFRLLNIGEYKKISLSEYRDVKYVTKIIQGGDSLLSPYNILKLAFPLTAIWLFFLSLFTLIPNTRVPIRASSIGAAFTSAIFLLFLYGFRVYLTSFSETTMIVYKALAAIPIFLIGVYSLSLIVLYGAEITACVQFPARYLVPFQLAEEQHTAFGYEFRKLLAVLKAAYLVQKEEKIPATEGALAVRSGINPGEIPRLTKTLSQVGLLSETTDETWIPSASGEDLTLADFYRKIPEPLLKEDGHGIYPDKVREKLERTEANFQKDLDSITFRDLIEGR</sequence>
<dbReference type="Proteomes" id="UP000297855">
    <property type="component" value="Unassembled WGS sequence"/>
</dbReference>
<evidence type="ECO:0000256" key="1">
    <source>
        <dbReference type="ARBA" id="ARBA00004651"/>
    </source>
</evidence>
<keyword evidence="9" id="KW-1185">Reference proteome</keyword>
<evidence type="ECO:0000256" key="2">
    <source>
        <dbReference type="ARBA" id="ARBA00022475"/>
    </source>
</evidence>
<dbReference type="NCBIfam" id="TIGR00765">
    <property type="entry name" value="yihY_not_rbn"/>
    <property type="match status" value="1"/>
</dbReference>
<dbReference type="InterPro" id="IPR028203">
    <property type="entry name" value="PSII_CF48-like_dom"/>
</dbReference>
<keyword evidence="4 6" id="KW-1133">Transmembrane helix</keyword>
<dbReference type="Gene3D" id="2.130.10.10">
    <property type="entry name" value="YVTN repeat-like/Quinoprotein amine dehydrogenase"/>
    <property type="match status" value="1"/>
</dbReference>
<dbReference type="OrthoDB" id="9767885at2"/>
<dbReference type="GO" id="GO:0005886">
    <property type="term" value="C:plasma membrane"/>
    <property type="evidence" value="ECO:0007669"/>
    <property type="project" value="UniProtKB-SubCell"/>
</dbReference>